<name>A0A812RM39_9DINO</name>
<evidence type="ECO:0000313" key="2">
    <source>
        <dbReference type="EMBL" id="CAE7444137.1"/>
    </source>
</evidence>
<gene>
    <name evidence="2" type="ORF">SNEC2469_LOCUS12211</name>
</gene>
<evidence type="ECO:0000256" key="1">
    <source>
        <dbReference type="SAM" id="MobiDB-lite"/>
    </source>
</evidence>
<feature type="compositionally biased region" description="Acidic residues" evidence="1">
    <location>
        <begin position="72"/>
        <end position="110"/>
    </location>
</feature>
<evidence type="ECO:0000313" key="3">
    <source>
        <dbReference type="Proteomes" id="UP000601435"/>
    </source>
</evidence>
<dbReference type="AlphaFoldDB" id="A0A812RM39"/>
<protein>
    <submittedName>
        <fullName evidence="2">Uncharacterized protein</fullName>
    </submittedName>
</protein>
<keyword evidence="3" id="KW-1185">Reference proteome</keyword>
<dbReference type="OrthoDB" id="444370at2759"/>
<feature type="region of interest" description="Disordered" evidence="1">
    <location>
        <begin position="71"/>
        <end position="110"/>
    </location>
</feature>
<dbReference type="Proteomes" id="UP000601435">
    <property type="component" value="Unassembled WGS sequence"/>
</dbReference>
<dbReference type="EMBL" id="CAJNJA010019364">
    <property type="protein sequence ID" value="CAE7444137.1"/>
    <property type="molecule type" value="Genomic_DNA"/>
</dbReference>
<reference evidence="2" key="1">
    <citation type="submission" date="2021-02" db="EMBL/GenBank/DDBJ databases">
        <authorList>
            <person name="Dougan E. K."/>
            <person name="Rhodes N."/>
            <person name="Thang M."/>
            <person name="Chan C."/>
        </authorList>
    </citation>
    <scope>NUCLEOTIDE SEQUENCE</scope>
</reference>
<proteinExistence type="predicted"/>
<accession>A0A812RM39</accession>
<comment type="caution">
    <text evidence="2">The sequence shown here is derived from an EMBL/GenBank/DDBJ whole genome shotgun (WGS) entry which is preliminary data.</text>
</comment>
<sequence>MPEVEKFFEEISLTPRMGLVHCESHSLRMFISYINRRNDGSKRKDSCIAEIFKEVEKHWAPKIRSRGALVEEAGEADEEHEQGDDDDDECEQEGDEDQITEPETEEDSQELVDPYLASAMGLDATSPQPCSAYVGTIPYEVNCENGNPVPSEPSRALTDIDNACDVDLVRSLAEIEHLAGSRLSGLLGRNR</sequence>
<organism evidence="2 3">
    <name type="scientific">Symbiodinium necroappetens</name>
    <dbReference type="NCBI Taxonomy" id="1628268"/>
    <lineage>
        <taxon>Eukaryota</taxon>
        <taxon>Sar</taxon>
        <taxon>Alveolata</taxon>
        <taxon>Dinophyceae</taxon>
        <taxon>Suessiales</taxon>
        <taxon>Symbiodiniaceae</taxon>
        <taxon>Symbiodinium</taxon>
    </lineage>
</organism>